<feature type="signal peptide" evidence="1">
    <location>
        <begin position="1"/>
        <end position="19"/>
    </location>
</feature>
<comment type="caution">
    <text evidence="2">The sequence shown here is derived from an EMBL/GenBank/DDBJ whole genome shotgun (WGS) entry which is preliminary data.</text>
</comment>
<protein>
    <recommendedName>
        <fullName evidence="4">DUF4252 domain-containing protein</fullName>
    </recommendedName>
</protein>
<evidence type="ECO:0008006" key="4">
    <source>
        <dbReference type="Google" id="ProtNLM"/>
    </source>
</evidence>
<evidence type="ECO:0000256" key="1">
    <source>
        <dbReference type="SAM" id="SignalP"/>
    </source>
</evidence>
<evidence type="ECO:0000313" key="2">
    <source>
        <dbReference type="EMBL" id="KGF45886.1"/>
    </source>
</evidence>
<accession>A0A096AH72</accession>
<sequence>MKKAILSILIALACQASWAQSAHSLYRAFKNIKGVENVFIPRLVVAGTRLIGDMDTETRMILNHIHSIRIMNLEECNDDVRKNFLKKAEMLNTTGYHELISTRGERERTLVMLKMKDDRVKEVVVLDAEPKECSMVIIKCNITPEMVNKLVDIAGKGNINTKPKK</sequence>
<feature type="chain" id="PRO_5001917076" description="DUF4252 domain-containing protein" evidence="1">
    <location>
        <begin position="20"/>
        <end position="165"/>
    </location>
</feature>
<dbReference type="OrthoDB" id="996754at2"/>
<keyword evidence="1" id="KW-0732">Signal</keyword>
<organism evidence="2 3">
    <name type="scientific">Prevotella bivia DNF00320</name>
    <dbReference type="NCBI Taxonomy" id="1401068"/>
    <lineage>
        <taxon>Bacteria</taxon>
        <taxon>Pseudomonadati</taxon>
        <taxon>Bacteroidota</taxon>
        <taxon>Bacteroidia</taxon>
        <taxon>Bacteroidales</taxon>
        <taxon>Prevotellaceae</taxon>
        <taxon>Prevotella</taxon>
    </lineage>
</organism>
<evidence type="ECO:0000313" key="3">
    <source>
        <dbReference type="Proteomes" id="UP000029525"/>
    </source>
</evidence>
<proteinExistence type="predicted"/>
<dbReference type="RefSeq" id="WP_036862188.1">
    <property type="nucleotide sequence ID" value="NZ_JRNQ01000002.1"/>
</dbReference>
<dbReference type="InterPro" id="IPR025348">
    <property type="entry name" value="DUF4252"/>
</dbReference>
<name>A0A096AH72_9BACT</name>
<dbReference type="Pfam" id="PF14060">
    <property type="entry name" value="DUF4252"/>
    <property type="match status" value="1"/>
</dbReference>
<reference evidence="2 3" key="1">
    <citation type="submission" date="2014-07" db="EMBL/GenBank/DDBJ databases">
        <authorList>
            <person name="McCorrison J."/>
            <person name="Sanka R."/>
            <person name="Torralba M."/>
            <person name="Gillis M."/>
            <person name="Haft D.H."/>
            <person name="Methe B."/>
            <person name="Sutton G."/>
            <person name="Nelson K.E."/>
        </authorList>
    </citation>
    <scope>NUCLEOTIDE SEQUENCE [LARGE SCALE GENOMIC DNA]</scope>
    <source>
        <strain evidence="2 3">DNF00320</strain>
    </source>
</reference>
<dbReference type="AlphaFoldDB" id="A0A096AH72"/>
<gene>
    <name evidence="2" type="ORF">HMPREF0647_00335</name>
</gene>
<dbReference type="Proteomes" id="UP000029525">
    <property type="component" value="Unassembled WGS sequence"/>
</dbReference>
<dbReference type="EMBL" id="JRNQ01000002">
    <property type="protein sequence ID" value="KGF45886.1"/>
    <property type="molecule type" value="Genomic_DNA"/>
</dbReference>